<dbReference type="SUPFAM" id="SSF47413">
    <property type="entry name" value="lambda repressor-like DNA-binding domains"/>
    <property type="match status" value="1"/>
</dbReference>
<dbReference type="CDD" id="cd06267">
    <property type="entry name" value="PBP1_LacI_sugar_binding-like"/>
    <property type="match status" value="1"/>
</dbReference>
<dbReference type="Pfam" id="PF13377">
    <property type="entry name" value="Peripla_BP_3"/>
    <property type="match status" value="1"/>
</dbReference>
<dbReference type="PROSITE" id="PS00356">
    <property type="entry name" value="HTH_LACI_1"/>
    <property type="match status" value="1"/>
</dbReference>
<dbReference type="GO" id="GO:0000976">
    <property type="term" value="F:transcription cis-regulatory region binding"/>
    <property type="evidence" value="ECO:0007669"/>
    <property type="project" value="TreeGrafter"/>
</dbReference>
<accession>A0A2T3GA96</accession>
<organism evidence="5 6">
    <name type="scientific">Bifidobacterium callitrichos</name>
    <dbReference type="NCBI Taxonomy" id="762209"/>
    <lineage>
        <taxon>Bacteria</taxon>
        <taxon>Bacillati</taxon>
        <taxon>Actinomycetota</taxon>
        <taxon>Actinomycetes</taxon>
        <taxon>Bifidobacteriales</taxon>
        <taxon>Bifidobacteriaceae</taxon>
        <taxon>Bifidobacterium</taxon>
    </lineage>
</organism>
<dbReference type="PANTHER" id="PTHR30146:SF109">
    <property type="entry name" value="HTH-TYPE TRANSCRIPTIONAL REGULATOR GALS"/>
    <property type="match status" value="1"/>
</dbReference>
<reference evidence="5 6" key="2">
    <citation type="submission" date="2018-03" db="EMBL/GenBank/DDBJ databases">
        <title>The comparative genomics of Bifidobacterium callitrichos reflects dietary carbohydrate utilization within the common marmoset gut.</title>
        <authorList>
            <person name="Rani A."/>
        </authorList>
    </citation>
    <scope>NUCLEOTIDE SEQUENCE [LARGE SCALE GENOMIC DNA]</scope>
    <source>
        <strain evidence="5 6">UMA51805</strain>
    </source>
</reference>
<name>A0A2T3GA96_9BIFI</name>
<dbReference type="InterPro" id="IPR028082">
    <property type="entry name" value="Peripla_BP_I"/>
</dbReference>
<sequence length="369" mass="40055">MRSSTHALGWDPQIPAKTEMDGVALMATLKDVAALAGVSMSTAGAAIRGEDIVKPATRDKVLAAAKQLGYSPNLSARFLKKGRTGSIAALIPSITHPYYANLVAAISEAAGKHHLRTLIMQTGYNADTETDIVKQINSAVCDGLILNASNVDDRHLKAMLGNHPTVLLNYQVDDPLFDNVLPPLSRNASVSFGYLAGRGYRHACIVGGYPLDKLTDDPGGRSPAIRCTIAVMKDSGLGDEHDFVECNWESTSAIAAAHRLCETDTDGTRMVDRYDVFYCMNDLIAYGLIRGFHDEGVRVPQDKAVFGHDGIYAYGDQFTVPTLSTMALDYDDTAEKALDMLVDQIEHPDMQREPRVERARSRLVIGESA</sequence>
<dbReference type="InterPro" id="IPR046335">
    <property type="entry name" value="LacI/GalR-like_sensor"/>
</dbReference>
<dbReference type="CDD" id="cd01392">
    <property type="entry name" value="HTH_LacI"/>
    <property type="match status" value="1"/>
</dbReference>
<proteinExistence type="predicted"/>
<dbReference type="SUPFAM" id="SSF53822">
    <property type="entry name" value="Periplasmic binding protein-like I"/>
    <property type="match status" value="1"/>
</dbReference>
<dbReference type="GO" id="GO:0003700">
    <property type="term" value="F:DNA-binding transcription factor activity"/>
    <property type="evidence" value="ECO:0007669"/>
    <property type="project" value="TreeGrafter"/>
</dbReference>
<evidence type="ECO:0000313" key="6">
    <source>
        <dbReference type="Proteomes" id="UP000240228"/>
    </source>
</evidence>
<feature type="domain" description="HTH lacI-type" evidence="4">
    <location>
        <begin position="27"/>
        <end position="81"/>
    </location>
</feature>
<dbReference type="EMBL" id="NWTX01000008">
    <property type="protein sequence ID" value="PST46420.1"/>
    <property type="molecule type" value="Genomic_DNA"/>
</dbReference>
<dbReference type="InterPro" id="IPR010982">
    <property type="entry name" value="Lambda_DNA-bd_dom_sf"/>
</dbReference>
<evidence type="ECO:0000256" key="1">
    <source>
        <dbReference type="ARBA" id="ARBA00023015"/>
    </source>
</evidence>
<dbReference type="SMART" id="SM00354">
    <property type="entry name" value="HTH_LACI"/>
    <property type="match status" value="1"/>
</dbReference>
<dbReference type="AlphaFoldDB" id="A0A2T3GA96"/>
<evidence type="ECO:0000259" key="4">
    <source>
        <dbReference type="PROSITE" id="PS50932"/>
    </source>
</evidence>
<keyword evidence="6" id="KW-1185">Reference proteome</keyword>
<keyword evidence="3" id="KW-0804">Transcription</keyword>
<dbReference type="Gene3D" id="1.10.260.40">
    <property type="entry name" value="lambda repressor-like DNA-binding domains"/>
    <property type="match status" value="1"/>
</dbReference>
<dbReference type="PANTHER" id="PTHR30146">
    <property type="entry name" value="LACI-RELATED TRANSCRIPTIONAL REPRESSOR"/>
    <property type="match status" value="1"/>
</dbReference>
<keyword evidence="2" id="KW-0238">DNA-binding</keyword>
<dbReference type="PROSITE" id="PS50932">
    <property type="entry name" value="HTH_LACI_2"/>
    <property type="match status" value="1"/>
</dbReference>
<protein>
    <recommendedName>
        <fullName evidence="4">HTH lacI-type domain-containing protein</fullName>
    </recommendedName>
</protein>
<keyword evidence="1" id="KW-0805">Transcription regulation</keyword>
<dbReference type="Proteomes" id="UP000240228">
    <property type="component" value="Unassembled WGS sequence"/>
</dbReference>
<dbReference type="Pfam" id="PF00356">
    <property type="entry name" value="LacI"/>
    <property type="match status" value="1"/>
</dbReference>
<gene>
    <name evidence="5" type="ORF">CPA40_05935</name>
</gene>
<comment type="caution">
    <text evidence="5">The sequence shown here is derived from an EMBL/GenBank/DDBJ whole genome shotgun (WGS) entry which is preliminary data.</text>
</comment>
<dbReference type="InterPro" id="IPR000843">
    <property type="entry name" value="HTH_LacI"/>
</dbReference>
<evidence type="ECO:0000313" key="5">
    <source>
        <dbReference type="EMBL" id="PST46420.1"/>
    </source>
</evidence>
<evidence type="ECO:0000256" key="3">
    <source>
        <dbReference type="ARBA" id="ARBA00023163"/>
    </source>
</evidence>
<reference evidence="6" key="1">
    <citation type="submission" date="2017-09" db="EMBL/GenBank/DDBJ databases">
        <authorList>
            <person name="Sela D.A."/>
            <person name="Albert K."/>
        </authorList>
    </citation>
    <scope>NUCLEOTIDE SEQUENCE [LARGE SCALE GENOMIC DNA]</scope>
    <source>
        <strain evidence="6">UMA51805</strain>
    </source>
</reference>
<evidence type="ECO:0000256" key="2">
    <source>
        <dbReference type="ARBA" id="ARBA00023125"/>
    </source>
</evidence>
<dbReference type="Gene3D" id="3.40.50.2300">
    <property type="match status" value="2"/>
</dbReference>